<evidence type="ECO:0000313" key="1">
    <source>
        <dbReference type="EMBL" id="KAJ9078173.1"/>
    </source>
</evidence>
<accession>A0ACC2TTW4</accession>
<protein>
    <submittedName>
        <fullName evidence="1">Nuclear protein localization protein 4</fullName>
    </submittedName>
</protein>
<dbReference type="Proteomes" id="UP001165960">
    <property type="component" value="Unassembled WGS sequence"/>
</dbReference>
<gene>
    <name evidence="1" type="primary">NPL4_2</name>
    <name evidence="1" type="ORF">DSO57_1009586</name>
</gene>
<comment type="caution">
    <text evidence="1">The sequence shown here is derived from an EMBL/GenBank/DDBJ whole genome shotgun (WGS) entry which is preliminary data.</text>
</comment>
<sequence>MCDYCMPLEPYDVSYLESKGIKHMSFQSHLRQLYPKHKRKGDAYTAPLEEPCFKVTPNCSGGHAPWPEGICTKCQPSAITLQRQPFRFVDHVEFASAMVVDSFISSWRSSGLQRFGYLLGRYEVYPEVPLGVKAVVETIYEPPQENFQDELQVCFGEESERELSNASKLANLNILGMVYTDLFDKGEGNGKVLCKRHVNSYFLSSQECAFSAAMQLRHPNPCRYSKSGTYGSKFVTCVISGNQEGDIDIDAYQISNFGMAMVDADIIQPSVQPSRMLVSEASESRYIPEIFYKFKNEYGVTVRQNASPCFPVEYLIVNVTHGFPSQPNPLFVSSVPFPIENRTFEKAEIKSLQPLLECSNLPEALSNFHLLFYLKNSGIISMEELETTVTLATNHNNPSFDSSSALQGLLQSPGWLTLMTILQEQSSNNFRTSDVGGSGEEETWACRHCTFLNPASLSECDMCGLPQD</sequence>
<evidence type="ECO:0000313" key="2">
    <source>
        <dbReference type="Proteomes" id="UP001165960"/>
    </source>
</evidence>
<proteinExistence type="predicted"/>
<organism evidence="1 2">
    <name type="scientific">Entomophthora muscae</name>
    <dbReference type="NCBI Taxonomy" id="34485"/>
    <lineage>
        <taxon>Eukaryota</taxon>
        <taxon>Fungi</taxon>
        <taxon>Fungi incertae sedis</taxon>
        <taxon>Zoopagomycota</taxon>
        <taxon>Entomophthoromycotina</taxon>
        <taxon>Entomophthoromycetes</taxon>
        <taxon>Entomophthorales</taxon>
        <taxon>Entomophthoraceae</taxon>
        <taxon>Entomophthora</taxon>
    </lineage>
</organism>
<keyword evidence="2" id="KW-1185">Reference proteome</keyword>
<name>A0ACC2TTW4_9FUNG</name>
<dbReference type="EMBL" id="QTSX02002160">
    <property type="protein sequence ID" value="KAJ9078173.1"/>
    <property type="molecule type" value="Genomic_DNA"/>
</dbReference>
<reference evidence="1" key="1">
    <citation type="submission" date="2022-04" db="EMBL/GenBank/DDBJ databases">
        <title>Genome of the entomopathogenic fungus Entomophthora muscae.</title>
        <authorList>
            <person name="Elya C."/>
            <person name="Lovett B.R."/>
            <person name="Lee E."/>
            <person name="Macias A.M."/>
            <person name="Hajek A.E."/>
            <person name="De Bivort B.L."/>
            <person name="Kasson M.T."/>
            <person name="De Fine Licht H.H."/>
            <person name="Stajich J.E."/>
        </authorList>
    </citation>
    <scope>NUCLEOTIDE SEQUENCE</scope>
    <source>
        <strain evidence="1">Berkeley</strain>
    </source>
</reference>